<dbReference type="InterPro" id="IPR036289">
    <property type="entry name" value="YfhH"/>
</dbReference>
<dbReference type="InterPro" id="IPR014938">
    <property type="entry name" value="YfhH-like"/>
</dbReference>
<dbReference type="EMBL" id="LVYK01000007">
    <property type="protein sequence ID" value="RAS80806.1"/>
    <property type="molecule type" value="Genomic_DNA"/>
</dbReference>
<comment type="caution">
    <text evidence="1">The sequence shown here is derived from an EMBL/GenBank/DDBJ whole genome shotgun (WGS) entry which is preliminary data.</text>
</comment>
<sequence>MEKRYSEYTEYELRQEISQLSEKARKAEQLGIVNEYAVLERKMVLAKAYLLNPDHFKPEEVYEIEGDPGRYFKIDYLNGVFAWGVRTDEPHKEEALPISLLKQSESM</sequence>
<dbReference type="SUPFAM" id="SSF101697">
    <property type="entry name" value="Hypothetical protein YfhH"/>
    <property type="match status" value="1"/>
</dbReference>
<evidence type="ECO:0000313" key="2">
    <source>
        <dbReference type="Proteomes" id="UP000250174"/>
    </source>
</evidence>
<name>A0AAX1QEC9_9BACI</name>
<dbReference type="Gene3D" id="2.30.30.340">
    <property type="entry name" value="Hypothetical protein YfhH like domains"/>
    <property type="match status" value="1"/>
</dbReference>
<dbReference type="Pfam" id="PF08838">
    <property type="entry name" value="DUF1811"/>
    <property type="match status" value="1"/>
</dbReference>
<organism evidence="1 2">
    <name type="scientific">Priestia endophytica</name>
    <dbReference type="NCBI Taxonomy" id="135735"/>
    <lineage>
        <taxon>Bacteria</taxon>
        <taxon>Bacillati</taxon>
        <taxon>Bacillota</taxon>
        <taxon>Bacilli</taxon>
        <taxon>Bacillales</taxon>
        <taxon>Bacillaceae</taxon>
        <taxon>Priestia</taxon>
    </lineage>
</organism>
<dbReference type="AlphaFoldDB" id="A0AAX1QEC9"/>
<dbReference type="Gene3D" id="1.10.287.880">
    <property type="entry name" value="Hypothetical protein YfhH domain"/>
    <property type="match status" value="1"/>
</dbReference>
<accession>A0AAX1QEC9</accession>
<dbReference type="Proteomes" id="UP000250174">
    <property type="component" value="Unassembled WGS sequence"/>
</dbReference>
<reference evidence="1 2" key="1">
    <citation type="submission" date="2016-03" db="EMBL/GenBank/DDBJ databases">
        <title>Comparison of Bacillus endophyticus and B. anthracis characteristics using whole genome sequence analysis and microbiological techniques.</title>
        <authorList>
            <person name="Lekota K.E."/>
            <person name="Mafofo J."/>
            <person name="Rees J."/>
            <person name="Muchadeyi F.C."/>
            <person name="Madoroba E."/>
            <person name="Van Heerden H."/>
        </authorList>
    </citation>
    <scope>NUCLEOTIDE SEQUENCE [LARGE SCALE GENOMIC DNA]</scope>
    <source>
        <strain evidence="1 2">3631_10C</strain>
    </source>
</reference>
<protein>
    <recommendedName>
        <fullName evidence="3">DUF1811 family protein</fullName>
    </recommendedName>
</protein>
<gene>
    <name evidence="1" type="ORF">A3864_03500</name>
</gene>
<evidence type="ECO:0000313" key="1">
    <source>
        <dbReference type="EMBL" id="RAS80806.1"/>
    </source>
</evidence>
<dbReference type="RefSeq" id="WP_111922345.1">
    <property type="nucleotide sequence ID" value="NZ_LVYK01000007.1"/>
</dbReference>
<proteinExistence type="predicted"/>
<evidence type="ECO:0008006" key="3">
    <source>
        <dbReference type="Google" id="ProtNLM"/>
    </source>
</evidence>